<keyword evidence="10" id="KW-1185">Reference proteome</keyword>
<reference evidence="9 10" key="1">
    <citation type="journal article" date="2023" name="Commun. Biol.">
        <title>Genome analysis of Parmales, the sister group of diatoms, reveals the evolutionary specialization of diatoms from phago-mixotrophs to photoautotrophs.</title>
        <authorList>
            <person name="Ban H."/>
            <person name="Sato S."/>
            <person name="Yoshikawa S."/>
            <person name="Yamada K."/>
            <person name="Nakamura Y."/>
            <person name="Ichinomiya M."/>
            <person name="Sato N."/>
            <person name="Blanc-Mathieu R."/>
            <person name="Endo H."/>
            <person name="Kuwata A."/>
            <person name="Ogata H."/>
        </authorList>
    </citation>
    <scope>NUCLEOTIDE SEQUENCE [LARGE SCALE GENOMIC DNA]</scope>
</reference>
<evidence type="ECO:0000256" key="3">
    <source>
        <dbReference type="ARBA" id="ARBA00022840"/>
    </source>
</evidence>
<dbReference type="SUPFAM" id="SSF56112">
    <property type="entry name" value="Protein kinase-like (PK-like)"/>
    <property type="match status" value="2"/>
</dbReference>
<dbReference type="Gene3D" id="1.10.510.10">
    <property type="entry name" value="Transferase(Phosphotransferase) domain 1"/>
    <property type="match status" value="2"/>
</dbReference>
<dbReference type="SMART" id="SM00220">
    <property type="entry name" value="S_TKc"/>
    <property type="match status" value="1"/>
</dbReference>
<dbReference type="PROSITE" id="PS00107">
    <property type="entry name" value="PROTEIN_KINASE_ATP"/>
    <property type="match status" value="1"/>
</dbReference>
<name>A0ABQ6MG30_9STRA</name>
<dbReference type="InterPro" id="IPR017441">
    <property type="entry name" value="Protein_kinase_ATP_BS"/>
</dbReference>
<dbReference type="PROSITE" id="PS00108">
    <property type="entry name" value="PROTEIN_KINASE_ST"/>
    <property type="match status" value="1"/>
</dbReference>
<feature type="compositionally biased region" description="Basic and acidic residues" evidence="6">
    <location>
        <begin position="1554"/>
        <end position="1577"/>
    </location>
</feature>
<evidence type="ECO:0000256" key="7">
    <source>
        <dbReference type="SAM" id="Phobius"/>
    </source>
</evidence>
<keyword evidence="1" id="KW-0418">Kinase</keyword>
<dbReference type="PANTHER" id="PTHR44329">
    <property type="entry name" value="SERINE/THREONINE-PROTEIN KINASE TNNI3K-RELATED"/>
    <property type="match status" value="1"/>
</dbReference>
<feature type="coiled-coil region" evidence="5">
    <location>
        <begin position="931"/>
        <end position="979"/>
    </location>
</feature>
<gene>
    <name evidence="9" type="ORF">TeGR_g1593</name>
</gene>
<feature type="non-terminal residue" evidence="9">
    <location>
        <position position="1"/>
    </location>
</feature>
<keyword evidence="1" id="KW-0723">Serine/threonine-protein kinase</keyword>
<organism evidence="9 10">
    <name type="scientific">Tetraparma gracilis</name>
    <dbReference type="NCBI Taxonomy" id="2962635"/>
    <lineage>
        <taxon>Eukaryota</taxon>
        <taxon>Sar</taxon>
        <taxon>Stramenopiles</taxon>
        <taxon>Ochrophyta</taxon>
        <taxon>Bolidophyceae</taxon>
        <taxon>Parmales</taxon>
        <taxon>Triparmaceae</taxon>
        <taxon>Tetraparma</taxon>
    </lineage>
</organism>
<dbReference type="Pfam" id="PF07714">
    <property type="entry name" value="PK_Tyr_Ser-Thr"/>
    <property type="match status" value="1"/>
</dbReference>
<comment type="caution">
    <text evidence="9">The sequence shown here is derived from an EMBL/GenBank/DDBJ whole genome shotgun (WGS) entry which is preliminary data.</text>
</comment>
<evidence type="ECO:0000256" key="2">
    <source>
        <dbReference type="ARBA" id="ARBA00022741"/>
    </source>
</evidence>
<dbReference type="Proteomes" id="UP001165060">
    <property type="component" value="Unassembled WGS sequence"/>
</dbReference>
<accession>A0ABQ6MG30</accession>
<dbReference type="InterPro" id="IPR000719">
    <property type="entry name" value="Prot_kinase_dom"/>
</dbReference>
<keyword evidence="2 4" id="KW-0547">Nucleotide-binding</keyword>
<dbReference type="InterPro" id="IPR008271">
    <property type="entry name" value="Ser/Thr_kinase_AS"/>
</dbReference>
<keyword evidence="5" id="KW-0175">Coiled coil</keyword>
<sequence>YNLYATTENSNGLLTFSKQSVIFETVAASSTGANLAKPKSLVFVSSSNLLISNSGSDRVLEYTYAGEFVRVFAGVADPRGLDPTVMSPVDFTVSFRDRFGHPLPGAVDISDFVIKATSDSSTVDGTVTLRTDGNATFSVDLKTADVWTIHLVDVFNDEYEEHMGGSPYTVTVSEGPTDPASCVLDYPSSMTAGDELRVAVDTYDAHGNPTMHSTDAFRFTLDGTVLNGEDVKDSPVSVDVAPDYTLLLTAVVGVLLLVVSVVFTLVMQKRSRKDVVLEAEAKLSLEEALVKECTRKIKVQRGWLAYELIDAGSDIANTVLALLEMSLPMLLLVPFVLVGLTSTFAGWHAIDTRGRVVNKFTKIRGGDRDLLRNLIILEIKVAELAVRNGFLEDGPSFILNFVSLVVQFETNEFEPSAQFYASLCALLLSAVTGGRKTSLRNKVKELKEKKRLVEEALAKKCGNVRISTRDGHVVVQGSGTNEVRGGSKVVPVSGGEEEEEEVRAAEEGEVGKLKEEHQQAMRRVMEELELGRKREEVLKNEIQRVRGGSKKPPPTSALAAVVVLGTLIGAALAQGVDGLAGEAATDRGRMLRGGAGEGGEATGTYDLYNLYATTENSNGLLTFSKQSATFETVAATSTGANLAKPKSLVFVNSTNLLVSNSGSDRVLEYTYAGEFVGVFAEVDEPRGLDPSVMSPVNFTASFRDRFGHPLPGVVDISGFAIKATSGSSSVDGTVTLGGDGDALFSVDIKTAGVWTIRLMNVFNDEYEEHMGGSPYTVTVSEGPTDPASCVLDYPSSMTAGDELRVAVDTYDAHGNPTVHSTDAFRFTFNNDTKEVLRGVDGSLTFSQVFKRAANHTLAILHVSTNTEVAGTPFSVTVFPAAADATSSTHNLGDTKSIVSVSGASVTVQVFPRDARISNAKLIRMESDLHGIERSQSRMVQEKAELEAQKDILEQEMKMKKHSEEELKVMVEALEAVSKERQDELKEVMVDSSEVKVEKLLGKGGFGVVNLATYDGTKVAMKQLLTVNEENVLRFRHECFLMKNLSHPNIVRLVGVCWSEDLFACLLEFVENGSLETWLRRTPAGKSYVPPHKRALMNPGNQAGLSERELVLQGFDSEGKYNPDEHTDKDKEKRVAAEAIIKKSWSDIKAGGKSWKAILNKDGSPLESGTEAYQMYDSSLRVGTSVTRIIVDAEPSQVTARWLDERGGVSKKSSVGPATYTTRTWHIVINPKFKRGLGILNQIAAAQANKYNADPMVRLKKSVERLLKPELPHLDEVTFKGFNYNDEYNEDEITETDRAKGTEAKELLLHWWSQRMNPAMGWTEVLGEDGARLEKGVTGYQAGQENSYLYVAYSVEDPRRPHVRGRVRVDALAATLVRELEGSEGNRSECIRMSRIDPKESVIHRDLKPDNMLLDNNWALKLTDFGEARAQNMGATMTSVGTPIYIAPEVMRADHYDEKADTWSYGLCLVAMVRGDKNIQEFFYQECWRVRRKDRPNFDEIASRLQGDIGDEIKRKEEPQIELYSKEDDLIYRNRIGKEDEIEDSDGEEGGWGTAREKTATMRKEHEATLRAKEEQHRKVVAAKDKMLEELQEKMRVVEEALQELKEKGQEDSN</sequence>
<feature type="compositionally biased region" description="Low complexity" evidence="6">
    <location>
        <begin position="483"/>
        <end position="494"/>
    </location>
</feature>
<keyword evidence="7" id="KW-0812">Transmembrane</keyword>
<feature type="transmembrane region" description="Helical" evidence="7">
    <location>
        <begin position="244"/>
        <end position="266"/>
    </location>
</feature>
<feature type="binding site" evidence="4">
    <location>
        <position position="1021"/>
    </location>
    <ligand>
        <name>ATP</name>
        <dbReference type="ChEBI" id="CHEBI:30616"/>
    </ligand>
</feature>
<feature type="transmembrane region" description="Helical" evidence="7">
    <location>
        <begin position="330"/>
        <end position="350"/>
    </location>
</feature>
<feature type="coiled-coil region" evidence="5">
    <location>
        <begin position="1580"/>
        <end position="1610"/>
    </location>
</feature>
<dbReference type="EMBL" id="BRYB01000227">
    <property type="protein sequence ID" value="GMI25693.1"/>
    <property type="molecule type" value="Genomic_DNA"/>
</dbReference>
<keyword evidence="7" id="KW-0472">Membrane</keyword>
<feature type="region of interest" description="Disordered" evidence="6">
    <location>
        <begin position="476"/>
        <end position="498"/>
    </location>
</feature>
<protein>
    <recommendedName>
        <fullName evidence="8">Protein kinase domain-containing protein</fullName>
    </recommendedName>
</protein>
<evidence type="ECO:0000256" key="4">
    <source>
        <dbReference type="PROSITE-ProRule" id="PRU10141"/>
    </source>
</evidence>
<evidence type="ECO:0000313" key="10">
    <source>
        <dbReference type="Proteomes" id="UP001165060"/>
    </source>
</evidence>
<dbReference type="Pfam" id="PF00069">
    <property type="entry name" value="Pkinase"/>
    <property type="match status" value="1"/>
</dbReference>
<keyword evidence="7" id="KW-1133">Transmembrane helix</keyword>
<feature type="region of interest" description="Disordered" evidence="6">
    <location>
        <begin position="1541"/>
        <end position="1577"/>
    </location>
</feature>
<evidence type="ECO:0000259" key="8">
    <source>
        <dbReference type="PROSITE" id="PS50011"/>
    </source>
</evidence>
<evidence type="ECO:0000313" key="9">
    <source>
        <dbReference type="EMBL" id="GMI25693.1"/>
    </source>
</evidence>
<dbReference type="InterPro" id="IPR013783">
    <property type="entry name" value="Ig-like_fold"/>
</dbReference>
<evidence type="ECO:0000256" key="6">
    <source>
        <dbReference type="SAM" id="MobiDB-lite"/>
    </source>
</evidence>
<dbReference type="PROSITE" id="PS50011">
    <property type="entry name" value="PROTEIN_KINASE_DOM"/>
    <property type="match status" value="1"/>
</dbReference>
<dbReference type="InterPro" id="IPR011009">
    <property type="entry name" value="Kinase-like_dom_sf"/>
</dbReference>
<keyword evidence="3 4" id="KW-0067">ATP-binding</keyword>
<dbReference type="InterPro" id="IPR001245">
    <property type="entry name" value="Ser-Thr/Tyr_kinase_cat_dom"/>
</dbReference>
<feature type="domain" description="Protein kinase" evidence="8">
    <location>
        <begin position="994"/>
        <end position="1613"/>
    </location>
</feature>
<dbReference type="Gene3D" id="2.60.40.10">
    <property type="entry name" value="Immunoglobulins"/>
    <property type="match status" value="2"/>
</dbReference>
<keyword evidence="1" id="KW-0808">Transferase</keyword>
<evidence type="ECO:0000256" key="1">
    <source>
        <dbReference type="ARBA" id="ARBA00022527"/>
    </source>
</evidence>
<proteinExistence type="predicted"/>
<dbReference type="InterPro" id="IPR051681">
    <property type="entry name" value="Ser/Thr_Kinases-Pseudokinases"/>
</dbReference>
<evidence type="ECO:0000256" key="5">
    <source>
        <dbReference type="SAM" id="Coils"/>
    </source>
</evidence>